<evidence type="ECO:0000313" key="3">
    <source>
        <dbReference type="Proteomes" id="UP000507222"/>
    </source>
</evidence>
<evidence type="ECO:0000313" key="1">
    <source>
        <dbReference type="EMBL" id="CAB4262856.1"/>
    </source>
</evidence>
<dbReference type="Proteomes" id="UP000507245">
    <property type="component" value="Unassembled WGS sequence"/>
</dbReference>
<gene>
    <name evidence="1" type="ORF">CURHAP_LOCUS2291</name>
    <name evidence="2" type="ORF">ORAREDHAP_LOCUS2304</name>
</gene>
<reference evidence="4" key="1">
    <citation type="journal article" date="2020" name="Genome Biol.">
        <title>Gamete binning: chromosome-level and haplotype-resolved genome assembly enabled by high-throughput single-cell sequencing of gamete genomes.</title>
        <authorList>
            <person name="Campoy J.A."/>
            <person name="Sun H."/>
            <person name="Goel M."/>
            <person name="Jiao W.-B."/>
            <person name="Folz-Donahue K."/>
            <person name="Wang N."/>
            <person name="Rubio M."/>
            <person name="Liu C."/>
            <person name="Kukat C."/>
            <person name="Ruiz D."/>
            <person name="Huettel B."/>
            <person name="Schneeberger K."/>
        </authorList>
    </citation>
    <scope>NUCLEOTIDE SEQUENCE [LARGE SCALE GENOMIC DNA]</scope>
    <source>
        <strain evidence="4">cv. Rojo Pasion</strain>
    </source>
</reference>
<accession>A0A6J5W0G0</accession>
<dbReference type="Proteomes" id="UP000507222">
    <property type="component" value="Unassembled WGS sequence"/>
</dbReference>
<name>A0A6J5W0G0_PRUAR</name>
<evidence type="ECO:0000313" key="4">
    <source>
        <dbReference type="Proteomes" id="UP000507245"/>
    </source>
</evidence>
<evidence type="ECO:0000313" key="2">
    <source>
        <dbReference type="EMBL" id="CAB4293432.1"/>
    </source>
</evidence>
<keyword evidence="4" id="KW-1185">Reference proteome</keyword>
<sequence>MVSKTLGLKFLSLKTCILGIEIKRLEKTRVTLPWQEFVAIAYSSCLVSLCDVAKGEEVKRLKAL</sequence>
<organism evidence="2 4">
    <name type="scientific">Prunus armeniaca</name>
    <name type="common">Apricot</name>
    <name type="synonym">Armeniaca vulgaris</name>
    <dbReference type="NCBI Taxonomy" id="36596"/>
    <lineage>
        <taxon>Eukaryota</taxon>
        <taxon>Viridiplantae</taxon>
        <taxon>Streptophyta</taxon>
        <taxon>Embryophyta</taxon>
        <taxon>Tracheophyta</taxon>
        <taxon>Spermatophyta</taxon>
        <taxon>Magnoliopsida</taxon>
        <taxon>eudicotyledons</taxon>
        <taxon>Gunneridae</taxon>
        <taxon>Pentapetalae</taxon>
        <taxon>rosids</taxon>
        <taxon>fabids</taxon>
        <taxon>Rosales</taxon>
        <taxon>Rosaceae</taxon>
        <taxon>Amygdaloideae</taxon>
        <taxon>Amygdaleae</taxon>
        <taxon>Prunus</taxon>
    </lineage>
</organism>
<dbReference type="EMBL" id="CAEKKB010000001">
    <property type="protein sequence ID" value="CAB4293432.1"/>
    <property type="molecule type" value="Genomic_DNA"/>
</dbReference>
<proteinExistence type="predicted"/>
<dbReference type="AlphaFoldDB" id="A0A6J5W0G0"/>
<protein>
    <submittedName>
        <fullName evidence="2">Uncharacterized protein</fullName>
    </submittedName>
</protein>
<reference evidence="2 3" key="2">
    <citation type="submission" date="2020-05" db="EMBL/GenBank/DDBJ databases">
        <authorList>
            <person name="Campoy J."/>
            <person name="Schneeberger K."/>
            <person name="Spophaly S."/>
        </authorList>
    </citation>
    <scope>NUCLEOTIDE SEQUENCE [LARGE SCALE GENOMIC DNA]</scope>
    <source>
        <strain evidence="2">PruArmRojPasFocal</strain>
    </source>
</reference>
<dbReference type="EMBL" id="CAEKDK010000001">
    <property type="protein sequence ID" value="CAB4262856.1"/>
    <property type="molecule type" value="Genomic_DNA"/>
</dbReference>